<dbReference type="Gene3D" id="1.10.10.60">
    <property type="entry name" value="Homeodomain-like"/>
    <property type="match status" value="1"/>
</dbReference>
<dbReference type="PROSITE" id="PS50994">
    <property type="entry name" value="INTEGRASE"/>
    <property type="match status" value="1"/>
</dbReference>
<comment type="caution">
    <text evidence="3">The sequence shown here is derived from an EMBL/GenBank/DDBJ whole genome shotgun (WGS) entry which is preliminary data.</text>
</comment>
<dbReference type="InterPro" id="IPR036397">
    <property type="entry name" value="RNaseH_sf"/>
</dbReference>
<dbReference type="GO" id="GO:0006310">
    <property type="term" value="P:DNA recombination"/>
    <property type="evidence" value="ECO:0007669"/>
    <property type="project" value="UniProtKB-KW"/>
</dbReference>
<evidence type="ECO:0000313" key="4">
    <source>
        <dbReference type="Proteomes" id="UP000414364"/>
    </source>
</evidence>
<dbReference type="PANTHER" id="PTHR10948:SF23">
    <property type="entry name" value="TRANSPOSASE INSI FOR INSERTION SEQUENCE ELEMENT IS30A-RELATED"/>
    <property type="match status" value="1"/>
</dbReference>
<dbReference type="SUPFAM" id="SSF53098">
    <property type="entry name" value="Ribonuclease H-like"/>
    <property type="match status" value="1"/>
</dbReference>
<dbReference type="GO" id="GO:0004803">
    <property type="term" value="F:transposase activity"/>
    <property type="evidence" value="ECO:0007669"/>
    <property type="project" value="TreeGrafter"/>
</dbReference>
<dbReference type="Pfam" id="PF13936">
    <property type="entry name" value="HTH_38"/>
    <property type="match status" value="1"/>
</dbReference>
<feature type="domain" description="Integrase catalytic" evidence="2">
    <location>
        <begin position="160"/>
        <end position="269"/>
    </location>
</feature>
<dbReference type="InterPro" id="IPR012337">
    <property type="entry name" value="RNaseH-like_sf"/>
</dbReference>
<evidence type="ECO:0000259" key="2">
    <source>
        <dbReference type="PROSITE" id="PS50994"/>
    </source>
</evidence>
<dbReference type="NCBIfam" id="NF033563">
    <property type="entry name" value="transpos_IS30"/>
    <property type="match status" value="1"/>
</dbReference>
<dbReference type="GO" id="GO:0005829">
    <property type="term" value="C:cytosol"/>
    <property type="evidence" value="ECO:0007669"/>
    <property type="project" value="TreeGrafter"/>
</dbReference>
<dbReference type="InterPro" id="IPR051917">
    <property type="entry name" value="Transposase-Integrase"/>
</dbReference>
<name>A0A5P0ZSZ9_9LACO</name>
<dbReference type="PANTHER" id="PTHR10948">
    <property type="entry name" value="TRANSPOSASE"/>
    <property type="match status" value="1"/>
</dbReference>
<dbReference type="GO" id="GO:0015074">
    <property type="term" value="P:DNA integration"/>
    <property type="evidence" value="ECO:0007669"/>
    <property type="project" value="InterPro"/>
</dbReference>
<dbReference type="GO" id="GO:0003676">
    <property type="term" value="F:nucleic acid binding"/>
    <property type="evidence" value="ECO:0007669"/>
    <property type="project" value="InterPro"/>
</dbReference>
<dbReference type="InterPro" id="IPR053392">
    <property type="entry name" value="Transposase_IS30-like"/>
</dbReference>
<proteinExistence type="predicted"/>
<dbReference type="InterPro" id="IPR025246">
    <property type="entry name" value="IS30-like_HTH"/>
</dbReference>
<protein>
    <submittedName>
        <fullName evidence="3">IS30 family transposase</fullName>
    </submittedName>
</protein>
<dbReference type="GO" id="GO:0032196">
    <property type="term" value="P:transposition"/>
    <property type="evidence" value="ECO:0007669"/>
    <property type="project" value="TreeGrafter"/>
</dbReference>
<dbReference type="RefSeq" id="WP_153387203.1">
    <property type="nucleotide sequence ID" value="NZ_VDFP01000210.1"/>
</dbReference>
<evidence type="ECO:0000256" key="1">
    <source>
        <dbReference type="ARBA" id="ARBA00023172"/>
    </source>
</evidence>
<dbReference type="EMBL" id="VDFP01000210">
    <property type="protein sequence ID" value="MQS77358.1"/>
    <property type="molecule type" value="Genomic_DNA"/>
</dbReference>
<keyword evidence="1" id="KW-0233">DNA recombination</keyword>
<dbReference type="Proteomes" id="UP000414364">
    <property type="component" value="Unassembled WGS sequence"/>
</dbReference>
<reference evidence="3 4" key="1">
    <citation type="journal article" date="2019" name="Syst. Appl. Microbiol.">
        <title>Polyphasic characterization of two novel Lactobacillus spp. isolated from blown salami packages: Description of Lactobacillus halodurans sp. nov. and Lactobacillus salsicarnum sp. nov.</title>
        <authorList>
            <person name="Schuster J.A."/>
            <person name="Klingl A."/>
            <person name="Vogel R.F."/>
            <person name="Ehrmann M.A."/>
        </authorList>
    </citation>
    <scope>NUCLEOTIDE SEQUENCE [LARGE SCALE GENOMIC DNA]</scope>
    <source>
        <strain evidence="3 4">TMW 1.2172</strain>
    </source>
</reference>
<dbReference type="InterPro" id="IPR001584">
    <property type="entry name" value="Integrase_cat-core"/>
</dbReference>
<organism evidence="3 4">
    <name type="scientific">Companilactobacillus halodurans</name>
    <dbReference type="NCBI Taxonomy" id="2584183"/>
    <lineage>
        <taxon>Bacteria</taxon>
        <taxon>Bacillati</taxon>
        <taxon>Bacillota</taxon>
        <taxon>Bacilli</taxon>
        <taxon>Lactobacillales</taxon>
        <taxon>Lactobacillaceae</taxon>
        <taxon>Companilactobacillus</taxon>
    </lineage>
</organism>
<dbReference type="Gene3D" id="3.30.420.10">
    <property type="entry name" value="Ribonuclease H-like superfamily/Ribonuclease H"/>
    <property type="match status" value="1"/>
</dbReference>
<evidence type="ECO:0000313" key="3">
    <source>
        <dbReference type="EMBL" id="MQS77358.1"/>
    </source>
</evidence>
<gene>
    <name evidence="3" type="ORF">FHL06_13665</name>
</gene>
<dbReference type="AlphaFoldDB" id="A0A5P0ZSZ9"/>
<accession>A0A5P0ZSZ9</accession>
<sequence length="269" mass="31335">MNYSHLSFEERIKIEDYLEQGLNKSQIARKLGRDRSTIGREIARNAPSDPMSIANVRYLGSSANNLAHIRRMEIGTKKKINQNLKELIDYHLNLRWSPEQIVHGVTDVHVCVNTVYNWIYADDLDFSIKDLREHGKRHRNHYKGKLLKRPEHKFIKTHSIEKRPKSIDKRKEFGHWEIDTVLSSRATSQCLATFVERKSYTVKIKGRSAKHFNTAMETFMDEFDGSVKSITCDRGTEFSSAQSIGHFEDKYGLKFYYAHSYAPHERGTN</sequence>